<proteinExistence type="predicted"/>
<keyword evidence="4" id="KW-0391">Immunity</keyword>
<keyword evidence="2" id="KW-0963">Cytoplasm</keyword>
<name>A0A6P8H1N9_CLUHA</name>
<feature type="domain" description="CARD" evidence="6">
    <location>
        <begin position="43"/>
        <end position="128"/>
    </location>
</feature>
<dbReference type="InterPro" id="IPR051249">
    <property type="entry name" value="NLRP_Inflammasome"/>
</dbReference>
<dbReference type="KEGG" id="char:105899550"/>
<evidence type="ECO:0000256" key="2">
    <source>
        <dbReference type="ARBA" id="ARBA00022490"/>
    </source>
</evidence>
<dbReference type="Gene3D" id="1.10.533.10">
    <property type="entry name" value="Death Domain, Fas"/>
    <property type="match status" value="1"/>
</dbReference>
<dbReference type="RefSeq" id="XP_031441065.1">
    <property type="nucleotide sequence ID" value="XM_031585205.2"/>
</dbReference>
<dbReference type="GO" id="GO:0045087">
    <property type="term" value="P:innate immune response"/>
    <property type="evidence" value="ECO:0007669"/>
    <property type="project" value="UniProtKB-KW"/>
</dbReference>
<evidence type="ECO:0000259" key="6">
    <source>
        <dbReference type="PROSITE" id="PS50209"/>
    </source>
</evidence>
<dbReference type="PROSITE" id="PS50209">
    <property type="entry name" value="CARD"/>
    <property type="match status" value="1"/>
</dbReference>
<comment type="subcellular location">
    <subcellularLocation>
        <location evidence="1">Cytoplasm</location>
        <location evidence="1">Cytosol</location>
    </subcellularLocation>
</comment>
<dbReference type="AlphaFoldDB" id="A0A6P8H1N9"/>
<dbReference type="InterPro" id="IPR001315">
    <property type="entry name" value="CARD"/>
</dbReference>
<evidence type="ECO:0000313" key="7">
    <source>
        <dbReference type="Proteomes" id="UP000515152"/>
    </source>
</evidence>
<gene>
    <name evidence="8" type="primary">LOC105899550</name>
</gene>
<dbReference type="SUPFAM" id="SSF47986">
    <property type="entry name" value="DEATH domain"/>
    <property type="match status" value="1"/>
</dbReference>
<dbReference type="GO" id="GO:0042981">
    <property type="term" value="P:regulation of apoptotic process"/>
    <property type="evidence" value="ECO:0007669"/>
    <property type="project" value="InterPro"/>
</dbReference>
<organism evidence="7 8">
    <name type="scientific">Clupea harengus</name>
    <name type="common">Atlantic herring</name>
    <dbReference type="NCBI Taxonomy" id="7950"/>
    <lineage>
        <taxon>Eukaryota</taxon>
        <taxon>Metazoa</taxon>
        <taxon>Chordata</taxon>
        <taxon>Craniata</taxon>
        <taxon>Vertebrata</taxon>
        <taxon>Euteleostomi</taxon>
        <taxon>Actinopterygii</taxon>
        <taxon>Neopterygii</taxon>
        <taxon>Teleostei</taxon>
        <taxon>Clupei</taxon>
        <taxon>Clupeiformes</taxon>
        <taxon>Clupeoidei</taxon>
        <taxon>Clupeidae</taxon>
        <taxon>Clupea</taxon>
    </lineage>
</organism>
<dbReference type="InterPro" id="IPR033516">
    <property type="entry name" value="CARD8/ASC/NALP1_CARD"/>
</dbReference>
<evidence type="ECO:0000256" key="5">
    <source>
        <dbReference type="ARBA" id="ARBA00023198"/>
    </source>
</evidence>
<keyword evidence="3" id="KW-0399">Innate immunity</keyword>
<dbReference type="PANTHER" id="PTHR46985">
    <property type="entry name" value="NACHT, LRR AND PYD DOMAINS-CONTAINING PROTEIN 1"/>
    <property type="match status" value="1"/>
</dbReference>
<dbReference type="GeneID" id="105899550"/>
<dbReference type="Proteomes" id="UP000515152">
    <property type="component" value="Chromosome 18"/>
</dbReference>
<dbReference type="PANTHER" id="PTHR46985:SF2">
    <property type="entry name" value="APOPTOSIS-ASSOCIATED SPECK-LIKE PROTEIN CONTAINING A CARD"/>
    <property type="match status" value="1"/>
</dbReference>
<dbReference type="OrthoDB" id="8888059at2759"/>
<protein>
    <submittedName>
        <fullName evidence="8">Apoptosis-associated speck-like protein containing a CARD</fullName>
    </submittedName>
</protein>
<evidence type="ECO:0000313" key="8">
    <source>
        <dbReference type="RefSeq" id="XP_031441065.1"/>
    </source>
</evidence>
<accession>A0A6P8H1N9</accession>
<dbReference type="CDD" id="cd08330">
    <property type="entry name" value="CARD_ASC_NALP1"/>
    <property type="match status" value="1"/>
</dbReference>
<reference evidence="8" key="1">
    <citation type="submission" date="2025-08" db="UniProtKB">
        <authorList>
            <consortium name="RefSeq"/>
        </authorList>
    </citation>
    <scope>IDENTIFICATION</scope>
</reference>
<evidence type="ECO:0000256" key="4">
    <source>
        <dbReference type="ARBA" id="ARBA00022859"/>
    </source>
</evidence>
<evidence type="ECO:0000256" key="1">
    <source>
        <dbReference type="ARBA" id="ARBA00004514"/>
    </source>
</evidence>
<dbReference type="InterPro" id="IPR011029">
    <property type="entry name" value="DEATH-like_dom_sf"/>
</dbReference>
<evidence type="ECO:0000256" key="3">
    <source>
        <dbReference type="ARBA" id="ARBA00022588"/>
    </source>
</evidence>
<dbReference type="Pfam" id="PF00619">
    <property type="entry name" value="CARD"/>
    <property type="match status" value="1"/>
</dbReference>
<dbReference type="GO" id="GO:0006954">
    <property type="term" value="P:inflammatory response"/>
    <property type="evidence" value="ECO:0007669"/>
    <property type="project" value="UniProtKB-KW"/>
</dbReference>
<keyword evidence="7" id="KW-1185">Reference proteome</keyword>
<keyword evidence="5" id="KW-0395">Inflammatory response</keyword>
<dbReference type="GO" id="GO:0005829">
    <property type="term" value="C:cytosol"/>
    <property type="evidence" value="ECO:0007669"/>
    <property type="project" value="UniProtKB-SubCell"/>
</dbReference>
<sequence>MKCWYVLDRPTHCTSLWLDAVAAAGSSQANSESRTKYMIGDQHFIDKHRIQLIESISTVSPILDRLMFKNVITQENYSHIRRKSTSKDSMRELFELGSIRSTTKGKDCLYDVLMELEPFVMDDLKERS</sequence>